<keyword evidence="2" id="KW-1185">Reference proteome</keyword>
<accession>A0A517U4K3</accession>
<evidence type="ECO:0000313" key="2">
    <source>
        <dbReference type="Proteomes" id="UP000317909"/>
    </source>
</evidence>
<dbReference type="Proteomes" id="UP000317909">
    <property type="component" value="Chromosome"/>
</dbReference>
<organism evidence="1 2">
    <name type="scientific">Lacipirellula limnantheis</name>
    <dbReference type="NCBI Taxonomy" id="2528024"/>
    <lineage>
        <taxon>Bacteria</taxon>
        <taxon>Pseudomonadati</taxon>
        <taxon>Planctomycetota</taxon>
        <taxon>Planctomycetia</taxon>
        <taxon>Pirellulales</taxon>
        <taxon>Lacipirellulaceae</taxon>
        <taxon>Lacipirellula</taxon>
    </lineage>
</organism>
<proteinExistence type="predicted"/>
<dbReference type="EMBL" id="CP036339">
    <property type="protein sequence ID" value="QDT75563.1"/>
    <property type="molecule type" value="Genomic_DNA"/>
</dbReference>
<sequence>MPIVLSAPDRVVLWCGGPEFTQLPRMAKRTMLNVMDAQLVQAACDRFTAESKTRVLFLTNSVIRDSMMGTKKRSNLLTD</sequence>
<evidence type="ECO:0000313" key="1">
    <source>
        <dbReference type="EMBL" id="QDT75563.1"/>
    </source>
</evidence>
<dbReference type="AlphaFoldDB" id="A0A517U4K3"/>
<reference evidence="1 2" key="1">
    <citation type="submission" date="2019-02" db="EMBL/GenBank/DDBJ databases">
        <title>Deep-cultivation of Planctomycetes and their phenomic and genomic characterization uncovers novel biology.</title>
        <authorList>
            <person name="Wiegand S."/>
            <person name="Jogler M."/>
            <person name="Boedeker C."/>
            <person name="Pinto D."/>
            <person name="Vollmers J."/>
            <person name="Rivas-Marin E."/>
            <person name="Kohn T."/>
            <person name="Peeters S.H."/>
            <person name="Heuer A."/>
            <person name="Rast P."/>
            <person name="Oberbeckmann S."/>
            <person name="Bunk B."/>
            <person name="Jeske O."/>
            <person name="Meyerdierks A."/>
            <person name="Storesund J.E."/>
            <person name="Kallscheuer N."/>
            <person name="Luecker S."/>
            <person name="Lage O.M."/>
            <person name="Pohl T."/>
            <person name="Merkel B.J."/>
            <person name="Hornburger P."/>
            <person name="Mueller R.-W."/>
            <person name="Bruemmer F."/>
            <person name="Labrenz M."/>
            <person name="Spormann A.M."/>
            <person name="Op den Camp H."/>
            <person name="Overmann J."/>
            <person name="Amann R."/>
            <person name="Jetten M.S.M."/>
            <person name="Mascher T."/>
            <person name="Medema M.H."/>
            <person name="Devos D.P."/>
            <person name="Kaster A.-K."/>
            <person name="Ovreas L."/>
            <person name="Rohde M."/>
            <person name="Galperin M.Y."/>
            <person name="Jogler C."/>
        </authorList>
    </citation>
    <scope>NUCLEOTIDE SEQUENCE [LARGE SCALE GENOMIC DNA]</scope>
    <source>
        <strain evidence="1 2">I41</strain>
    </source>
</reference>
<protein>
    <submittedName>
        <fullName evidence="1">Uncharacterized protein</fullName>
    </submittedName>
</protein>
<name>A0A517U4K3_9BACT</name>
<dbReference type="KEGG" id="llh:I41_47740"/>
<gene>
    <name evidence="1" type="ORF">I41_47740</name>
</gene>